<feature type="compositionally biased region" description="Low complexity" evidence="1">
    <location>
        <begin position="25"/>
        <end position="36"/>
    </location>
</feature>
<keyword evidence="3" id="KW-1185">Reference proteome</keyword>
<evidence type="ECO:0000313" key="3">
    <source>
        <dbReference type="Proteomes" id="UP000664534"/>
    </source>
</evidence>
<dbReference type="GO" id="GO:0000500">
    <property type="term" value="C:RNA polymerase I upstream activating factor complex"/>
    <property type="evidence" value="ECO:0007669"/>
    <property type="project" value="InterPro"/>
</dbReference>
<dbReference type="InterPro" id="IPR039601">
    <property type="entry name" value="Rrn5"/>
</dbReference>
<dbReference type="PANTHER" id="PTHR28079:SF1">
    <property type="entry name" value="RNA POLYMERASE I-SPECIFIC TRANSCRIPTION INITIATION FACTOR RRN5"/>
    <property type="match status" value="1"/>
</dbReference>
<feature type="region of interest" description="Disordered" evidence="1">
    <location>
        <begin position="19"/>
        <end position="59"/>
    </location>
</feature>
<dbReference type="CDD" id="cd00167">
    <property type="entry name" value="SANT"/>
    <property type="match status" value="1"/>
</dbReference>
<feature type="region of interest" description="Disordered" evidence="1">
    <location>
        <begin position="413"/>
        <end position="462"/>
    </location>
</feature>
<feature type="compositionally biased region" description="Basic and acidic residues" evidence="1">
    <location>
        <begin position="620"/>
        <end position="649"/>
    </location>
</feature>
<feature type="compositionally biased region" description="Acidic residues" evidence="1">
    <location>
        <begin position="651"/>
        <end position="665"/>
    </location>
</feature>
<feature type="compositionally biased region" description="Acidic residues" evidence="1">
    <location>
        <begin position="562"/>
        <end position="580"/>
    </location>
</feature>
<dbReference type="Gene3D" id="1.10.10.60">
    <property type="entry name" value="Homeodomain-like"/>
    <property type="match status" value="1"/>
</dbReference>
<accession>A0A8H3I947</accession>
<dbReference type="GO" id="GO:0006361">
    <property type="term" value="P:transcription initiation at RNA polymerase I promoter"/>
    <property type="evidence" value="ECO:0007669"/>
    <property type="project" value="TreeGrafter"/>
</dbReference>
<feature type="compositionally biased region" description="Polar residues" evidence="1">
    <location>
        <begin position="602"/>
        <end position="617"/>
    </location>
</feature>
<dbReference type="SUPFAM" id="SSF46689">
    <property type="entry name" value="Homeodomain-like"/>
    <property type="match status" value="1"/>
</dbReference>
<dbReference type="PANTHER" id="PTHR28079">
    <property type="entry name" value="RNA POLYMERASE I-SPECIFIC TRANSCRIPTION INITIATION FACTOR RRN5"/>
    <property type="match status" value="1"/>
</dbReference>
<feature type="compositionally biased region" description="Basic and acidic residues" evidence="1">
    <location>
        <begin position="451"/>
        <end position="462"/>
    </location>
</feature>
<protein>
    <submittedName>
        <fullName evidence="2">Uncharacterized protein</fullName>
    </submittedName>
</protein>
<dbReference type="GO" id="GO:0042790">
    <property type="term" value="P:nucleolar large rRNA transcription by RNA polymerase I"/>
    <property type="evidence" value="ECO:0007669"/>
    <property type="project" value="InterPro"/>
</dbReference>
<sequence>MSDSGSIFDALHHSIQNSQSDTFDSASEISEQSSSCDRSKSRGRPRKRKTTEISTSTQPSLKRLKSSYNDDYRGLFNSTVKEIASNKSSETDNLLKESQIGVTLWSPDDKEAFFRALARRGRQDIRGIAADIGSKSDSEVYVYSDMLYKAAVDQQIHESRKNMLDTSRLEAALDVHGDCCAALDLAAEALSALEQNEVERVEKNRHGDLAVLTPRIARWLEGWVQAPEGDNEELSEQIPAASLLNLMNFLALSKQFFMNSVIAEDNWRSYTGRKTRSPSIMYTAFSDFHALSISITQRLVQASLFFAMSRLRAMSASGHYTPRSHVRRRDVTAALNVLDMKTDAKVFWARTARKCNLRVYDKVRHRKVFGKRYSYAEVEKILSSSIISDTDSPELTAEDTSTSRFQKGRTLTDFSASASESSTSSNSMSIVADESSALSNDEDYSVTPLDPTKKQDHNEEGHDQLRDTYAEVLDLQASRNEEHRLWGILGEDPAMKMEPVDVKLPKALFPPRKDKEELVDWKDWVDYAGEWETHGTPVFGSSFANHQGLKKDLHSAAGLTSSEDEFIEEEHDSDSEEDADHDGTTSVDGAHISSGDDAEQGAGSSNGSPDRNLQPSSLEDDNKAIIDRRSDLRPSKDDTRHNSRARSVDATDNDIESSDDDSPNG</sequence>
<dbReference type="InterPro" id="IPR001005">
    <property type="entry name" value="SANT/Myb"/>
</dbReference>
<feature type="compositionally biased region" description="Low complexity" evidence="1">
    <location>
        <begin position="415"/>
        <end position="429"/>
    </location>
</feature>
<reference evidence="2" key="1">
    <citation type="submission" date="2021-03" db="EMBL/GenBank/DDBJ databases">
        <authorList>
            <person name="Tagirdzhanova G."/>
        </authorList>
    </citation>
    <scope>NUCLEOTIDE SEQUENCE</scope>
</reference>
<dbReference type="EMBL" id="CAJPDT010000009">
    <property type="protein sequence ID" value="CAF9912025.1"/>
    <property type="molecule type" value="Genomic_DNA"/>
</dbReference>
<feature type="region of interest" description="Disordered" evidence="1">
    <location>
        <begin position="561"/>
        <end position="665"/>
    </location>
</feature>
<dbReference type="GO" id="GO:0000182">
    <property type="term" value="F:rDNA binding"/>
    <property type="evidence" value="ECO:0007669"/>
    <property type="project" value="TreeGrafter"/>
</dbReference>
<comment type="caution">
    <text evidence="2">The sequence shown here is derived from an EMBL/GenBank/DDBJ whole genome shotgun (WGS) entry which is preliminary data.</text>
</comment>
<evidence type="ECO:0000313" key="2">
    <source>
        <dbReference type="EMBL" id="CAF9912025.1"/>
    </source>
</evidence>
<dbReference type="Proteomes" id="UP000664534">
    <property type="component" value="Unassembled WGS sequence"/>
</dbReference>
<organism evidence="2 3">
    <name type="scientific">Imshaugia aleurites</name>
    <dbReference type="NCBI Taxonomy" id="172621"/>
    <lineage>
        <taxon>Eukaryota</taxon>
        <taxon>Fungi</taxon>
        <taxon>Dikarya</taxon>
        <taxon>Ascomycota</taxon>
        <taxon>Pezizomycotina</taxon>
        <taxon>Lecanoromycetes</taxon>
        <taxon>OSLEUM clade</taxon>
        <taxon>Lecanoromycetidae</taxon>
        <taxon>Lecanorales</taxon>
        <taxon>Lecanorineae</taxon>
        <taxon>Parmeliaceae</taxon>
        <taxon>Imshaugia</taxon>
    </lineage>
</organism>
<dbReference type="AlphaFoldDB" id="A0A8H3I947"/>
<dbReference type="InterPro" id="IPR009057">
    <property type="entry name" value="Homeodomain-like_sf"/>
</dbReference>
<gene>
    <name evidence="2" type="ORF">IMSHALPRED_010680</name>
</gene>
<evidence type="ECO:0000256" key="1">
    <source>
        <dbReference type="SAM" id="MobiDB-lite"/>
    </source>
</evidence>
<proteinExistence type="predicted"/>
<dbReference type="OrthoDB" id="2240312at2759"/>
<dbReference type="GO" id="GO:0001181">
    <property type="term" value="F:RNA polymerase I general transcription initiation factor activity"/>
    <property type="evidence" value="ECO:0007669"/>
    <property type="project" value="TreeGrafter"/>
</dbReference>
<name>A0A8H3I947_9LECA</name>